<gene>
    <name evidence="3" type="primary">LOC112284578</name>
    <name evidence="2" type="ORF">PHYPA_009931</name>
</gene>
<dbReference type="Gramene" id="Pp3c7_4820V3.1">
    <property type="protein sequence ID" value="Pp3c7_4820V3.1"/>
    <property type="gene ID" value="Pp3c7_4820"/>
</dbReference>
<reference evidence="2 4" key="1">
    <citation type="journal article" date="2008" name="Science">
        <title>The Physcomitrella genome reveals evolutionary insights into the conquest of land by plants.</title>
        <authorList>
            <person name="Rensing S."/>
            <person name="Lang D."/>
            <person name="Zimmer A."/>
            <person name="Terry A."/>
            <person name="Salamov A."/>
            <person name="Shapiro H."/>
            <person name="Nishiyama T."/>
            <person name="Perroud P.-F."/>
            <person name="Lindquist E."/>
            <person name="Kamisugi Y."/>
            <person name="Tanahashi T."/>
            <person name="Sakakibara K."/>
            <person name="Fujita T."/>
            <person name="Oishi K."/>
            <person name="Shin-I T."/>
            <person name="Kuroki Y."/>
            <person name="Toyoda A."/>
            <person name="Suzuki Y."/>
            <person name="Hashimoto A."/>
            <person name="Yamaguchi K."/>
            <person name="Sugano A."/>
            <person name="Kohara Y."/>
            <person name="Fujiyama A."/>
            <person name="Anterola A."/>
            <person name="Aoki S."/>
            <person name="Ashton N."/>
            <person name="Barbazuk W.B."/>
            <person name="Barker E."/>
            <person name="Bennetzen J."/>
            <person name="Bezanilla M."/>
            <person name="Blankenship R."/>
            <person name="Cho S.H."/>
            <person name="Dutcher S."/>
            <person name="Estelle M."/>
            <person name="Fawcett J.A."/>
            <person name="Gundlach H."/>
            <person name="Hanada K."/>
            <person name="Heyl A."/>
            <person name="Hicks K.A."/>
            <person name="Hugh J."/>
            <person name="Lohr M."/>
            <person name="Mayer K."/>
            <person name="Melkozernov A."/>
            <person name="Murata T."/>
            <person name="Nelson D."/>
            <person name="Pils B."/>
            <person name="Prigge M."/>
            <person name="Reiss B."/>
            <person name="Renner T."/>
            <person name="Rombauts S."/>
            <person name="Rushton P."/>
            <person name="Sanderfoot A."/>
            <person name="Schween G."/>
            <person name="Shiu S.-H."/>
            <person name="Stueber K."/>
            <person name="Theodoulou F.L."/>
            <person name="Tu H."/>
            <person name="Van de Peer Y."/>
            <person name="Verrier P.J."/>
            <person name="Waters E."/>
            <person name="Wood A."/>
            <person name="Yang L."/>
            <person name="Cove D."/>
            <person name="Cuming A."/>
            <person name="Hasebe M."/>
            <person name="Lucas S."/>
            <person name="Mishler D.B."/>
            <person name="Reski R."/>
            <person name="Grigoriev I."/>
            <person name="Quatrano R.S."/>
            <person name="Boore J.L."/>
        </authorList>
    </citation>
    <scope>NUCLEOTIDE SEQUENCE [LARGE SCALE GENOMIC DNA]</scope>
    <source>
        <strain evidence="3 4">cv. Gransden 2004</strain>
    </source>
</reference>
<dbReference type="Proteomes" id="UP000006727">
    <property type="component" value="Chromosome 7"/>
</dbReference>
<keyword evidence="4" id="KW-1185">Reference proteome</keyword>
<dbReference type="GeneID" id="112284578"/>
<evidence type="ECO:0000313" key="2">
    <source>
        <dbReference type="EMBL" id="PNR50745.1"/>
    </source>
</evidence>
<dbReference type="PaxDb" id="3218-PP1S207_69V6.1"/>
<proteinExistence type="predicted"/>
<feature type="region of interest" description="Disordered" evidence="1">
    <location>
        <begin position="23"/>
        <end position="42"/>
    </location>
</feature>
<dbReference type="RefSeq" id="XP_024380247.1">
    <property type="nucleotide sequence ID" value="XM_024524479.2"/>
</dbReference>
<dbReference type="EnsemblPlants" id="Pp3c7_4820V3.1">
    <property type="protein sequence ID" value="Pp3c7_4820V3.1"/>
    <property type="gene ID" value="Pp3c7_4820"/>
</dbReference>
<protein>
    <submittedName>
        <fullName evidence="2 3">Uncharacterized protein</fullName>
    </submittedName>
</protein>
<reference evidence="2 4" key="2">
    <citation type="journal article" date="2018" name="Plant J.">
        <title>The Physcomitrella patens chromosome-scale assembly reveals moss genome structure and evolution.</title>
        <authorList>
            <person name="Lang D."/>
            <person name="Ullrich K.K."/>
            <person name="Murat F."/>
            <person name="Fuchs J."/>
            <person name="Jenkins J."/>
            <person name="Haas F.B."/>
            <person name="Piednoel M."/>
            <person name="Gundlach H."/>
            <person name="Van Bel M."/>
            <person name="Meyberg R."/>
            <person name="Vives C."/>
            <person name="Morata J."/>
            <person name="Symeonidi A."/>
            <person name="Hiss M."/>
            <person name="Muchero W."/>
            <person name="Kamisugi Y."/>
            <person name="Saleh O."/>
            <person name="Blanc G."/>
            <person name="Decker E.L."/>
            <person name="van Gessel N."/>
            <person name="Grimwood J."/>
            <person name="Hayes R.D."/>
            <person name="Graham S.W."/>
            <person name="Gunter L.E."/>
            <person name="McDaniel S.F."/>
            <person name="Hoernstein S.N.W."/>
            <person name="Larsson A."/>
            <person name="Li F.W."/>
            <person name="Perroud P.F."/>
            <person name="Phillips J."/>
            <person name="Ranjan P."/>
            <person name="Rokshar D.S."/>
            <person name="Rothfels C.J."/>
            <person name="Schneider L."/>
            <person name="Shu S."/>
            <person name="Stevenson D.W."/>
            <person name="Thummler F."/>
            <person name="Tillich M."/>
            <person name="Villarreal Aguilar J.C."/>
            <person name="Widiez T."/>
            <person name="Wong G.K."/>
            <person name="Wymore A."/>
            <person name="Zhang Y."/>
            <person name="Zimmer A.D."/>
            <person name="Quatrano R.S."/>
            <person name="Mayer K.F.X."/>
            <person name="Goodstein D."/>
            <person name="Casacuberta J.M."/>
            <person name="Vandepoele K."/>
            <person name="Reski R."/>
            <person name="Cuming A.C."/>
            <person name="Tuskan G.A."/>
            <person name="Maumus F."/>
            <person name="Salse J."/>
            <person name="Schmutz J."/>
            <person name="Rensing S.A."/>
        </authorList>
    </citation>
    <scope>NUCLEOTIDE SEQUENCE [LARGE SCALE GENOMIC DNA]</scope>
    <source>
        <strain evidence="3 4">cv. Gransden 2004</strain>
    </source>
</reference>
<reference evidence="3" key="3">
    <citation type="submission" date="2020-12" db="UniProtKB">
        <authorList>
            <consortium name="EnsemblPlants"/>
        </authorList>
    </citation>
    <scope>IDENTIFICATION</scope>
</reference>
<name>A0A2K1KAE3_PHYPA</name>
<evidence type="ECO:0000313" key="3">
    <source>
        <dbReference type="EnsemblPlants" id="Pp3c7_4820V3.1"/>
    </source>
</evidence>
<dbReference type="Gramene" id="Pp3c7_4820V3.2">
    <property type="protein sequence ID" value="Pp3c7_4820V3.2"/>
    <property type="gene ID" value="Pp3c7_4820"/>
</dbReference>
<accession>A0A2K1KAE3</accession>
<evidence type="ECO:0000256" key="1">
    <source>
        <dbReference type="SAM" id="MobiDB-lite"/>
    </source>
</evidence>
<dbReference type="EnsemblPlants" id="Pp3c7_4820V3.2">
    <property type="protein sequence ID" value="Pp3c7_4820V3.2"/>
    <property type="gene ID" value="Pp3c7_4820"/>
</dbReference>
<organism evidence="2">
    <name type="scientific">Physcomitrium patens</name>
    <name type="common">Spreading-leaved earth moss</name>
    <name type="synonym">Physcomitrella patens</name>
    <dbReference type="NCBI Taxonomy" id="3218"/>
    <lineage>
        <taxon>Eukaryota</taxon>
        <taxon>Viridiplantae</taxon>
        <taxon>Streptophyta</taxon>
        <taxon>Embryophyta</taxon>
        <taxon>Bryophyta</taxon>
        <taxon>Bryophytina</taxon>
        <taxon>Bryopsida</taxon>
        <taxon>Funariidae</taxon>
        <taxon>Funariales</taxon>
        <taxon>Funariaceae</taxon>
        <taxon>Physcomitrium</taxon>
    </lineage>
</organism>
<dbReference type="EMBL" id="ABEU02000007">
    <property type="protein sequence ID" value="PNR50745.1"/>
    <property type="molecule type" value="Genomic_DNA"/>
</dbReference>
<dbReference type="AlphaFoldDB" id="A0A2K1KAE3"/>
<sequence length="168" mass="18215">MSKGGGLPLCLSGVGIMNQVPHQKTTSSTTFTRHRSSSRGSSATVNFGVRATLNHNATETCSRICDSEVRREDSGAAPSGCNGSDSNFHRPRNSVALRMAELDRRRLSLEKQRLAQGLGPFLREQAFMLLRQSSRPQESTWSSLQELIFAEIHASGNPGLDRCGAKAA</sequence>
<evidence type="ECO:0000313" key="4">
    <source>
        <dbReference type="Proteomes" id="UP000006727"/>
    </source>
</evidence>